<dbReference type="PANTHER" id="PTHR36179">
    <property type="entry name" value="LUD_DOM DOMAIN-CONTAINING PROTEIN"/>
    <property type="match status" value="1"/>
</dbReference>
<feature type="domain" description="LUD" evidence="1">
    <location>
        <begin position="11"/>
        <end position="201"/>
    </location>
</feature>
<dbReference type="Pfam" id="PF02589">
    <property type="entry name" value="LUD_dom"/>
    <property type="match status" value="1"/>
</dbReference>
<reference evidence="2" key="1">
    <citation type="journal article" date="2021" name="PeerJ">
        <title>Extensive microbial diversity within the chicken gut microbiome revealed by metagenomics and culture.</title>
        <authorList>
            <person name="Gilroy R."/>
            <person name="Ravi A."/>
            <person name="Getino M."/>
            <person name="Pursley I."/>
            <person name="Horton D.L."/>
            <person name="Alikhan N.F."/>
            <person name="Baker D."/>
            <person name="Gharbi K."/>
            <person name="Hall N."/>
            <person name="Watson M."/>
            <person name="Adriaenssens E.M."/>
            <person name="Foster-Nyarko E."/>
            <person name="Jarju S."/>
            <person name="Secka A."/>
            <person name="Antonio M."/>
            <person name="Oren A."/>
            <person name="Chaudhuri R.R."/>
            <person name="La Ragione R."/>
            <person name="Hildebrand F."/>
            <person name="Pallen M.J."/>
        </authorList>
    </citation>
    <scope>NUCLEOTIDE SEQUENCE</scope>
    <source>
        <strain evidence="2">CHK185-1770</strain>
    </source>
</reference>
<evidence type="ECO:0000313" key="3">
    <source>
        <dbReference type="Proteomes" id="UP000826793"/>
    </source>
</evidence>
<dbReference type="AlphaFoldDB" id="A0A9D2MUD6"/>
<reference evidence="2" key="2">
    <citation type="submission" date="2021-04" db="EMBL/GenBank/DDBJ databases">
        <authorList>
            <person name="Gilroy R."/>
        </authorList>
    </citation>
    <scope>NUCLEOTIDE SEQUENCE</scope>
    <source>
        <strain evidence="2">CHK185-1770</strain>
    </source>
</reference>
<organism evidence="2 3">
    <name type="scientific">Candidatus Acutalibacter pullicola</name>
    <dbReference type="NCBI Taxonomy" id="2838417"/>
    <lineage>
        <taxon>Bacteria</taxon>
        <taxon>Bacillati</taxon>
        <taxon>Bacillota</taxon>
        <taxon>Clostridia</taxon>
        <taxon>Eubacteriales</taxon>
        <taxon>Acutalibacteraceae</taxon>
        <taxon>Acutalibacter</taxon>
    </lineage>
</organism>
<dbReference type="Proteomes" id="UP000826793">
    <property type="component" value="Unassembled WGS sequence"/>
</dbReference>
<dbReference type="InterPro" id="IPR003741">
    <property type="entry name" value="LUD_dom"/>
</dbReference>
<protein>
    <submittedName>
        <fullName evidence="2">Lactate utilization protein</fullName>
    </submittedName>
</protein>
<evidence type="ECO:0000259" key="1">
    <source>
        <dbReference type="Pfam" id="PF02589"/>
    </source>
</evidence>
<dbReference type="PANTHER" id="PTHR36179:SF2">
    <property type="entry name" value="LUD DOMAIN-CONTAINING PROTEIN"/>
    <property type="match status" value="1"/>
</dbReference>
<gene>
    <name evidence="2" type="ORF">H9710_03410</name>
</gene>
<name>A0A9D2MUD6_9FIRM</name>
<evidence type="ECO:0000313" key="2">
    <source>
        <dbReference type="EMBL" id="HJB97609.1"/>
    </source>
</evidence>
<accession>A0A9D2MUD6</accession>
<dbReference type="EMBL" id="DWXG01000030">
    <property type="protein sequence ID" value="HJB97609.1"/>
    <property type="molecule type" value="Genomic_DNA"/>
</dbReference>
<comment type="caution">
    <text evidence="2">The sequence shown here is derived from an EMBL/GenBank/DDBJ whole genome shotgun (WGS) entry which is preliminary data.</text>
</comment>
<sequence>MSIYATMANSVLQQLKKRNMEGYYCETWQEAANLACSLVPPGASVSWGGSATLGQLGILDRLQASGCKMIDYPAKEKEQIGSPIFQEVAGADVFFMGANALTLQGELVNIDGASNRLSSLLHGPKQVIVLVGINKLVKTVEDGIHRIQTSVAPVLAERTGRKTPCALTGICRQCNSSQCMCCNLVITRHSRYPGRIRVILIGEALGV</sequence>
<proteinExistence type="predicted"/>